<dbReference type="EMBL" id="MU863909">
    <property type="protein sequence ID" value="KAK4201313.1"/>
    <property type="molecule type" value="Genomic_DNA"/>
</dbReference>
<reference evidence="2" key="2">
    <citation type="submission" date="2023-05" db="EMBL/GenBank/DDBJ databases">
        <authorList>
            <consortium name="Lawrence Berkeley National Laboratory"/>
            <person name="Steindorff A."/>
            <person name="Hensen N."/>
            <person name="Bonometti L."/>
            <person name="Westerberg I."/>
            <person name="Brannstrom I.O."/>
            <person name="Guillou S."/>
            <person name="Cros-Aarteil S."/>
            <person name="Calhoun S."/>
            <person name="Haridas S."/>
            <person name="Kuo A."/>
            <person name="Mondo S."/>
            <person name="Pangilinan J."/>
            <person name="Riley R."/>
            <person name="Labutti K."/>
            <person name="Andreopoulos B."/>
            <person name="Lipzen A."/>
            <person name="Chen C."/>
            <person name="Yanf M."/>
            <person name="Daum C."/>
            <person name="Ng V."/>
            <person name="Clum A."/>
            <person name="Ohm R."/>
            <person name="Martin F."/>
            <person name="Silar P."/>
            <person name="Natvig D."/>
            <person name="Lalanne C."/>
            <person name="Gautier V."/>
            <person name="Ament-Velasquez S.L."/>
            <person name="Kruys A."/>
            <person name="Hutchinson M.I."/>
            <person name="Powell A.J."/>
            <person name="Barry K."/>
            <person name="Miller A.N."/>
            <person name="Grigoriev I.V."/>
            <person name="Debuchy R."/>
            <person name="Gladieux P."/>
            <person name="Thoren M.H."/>
            <person name="Johannesson H."/>
        </authorList>
    </citation>
    <scope>NUCLEOTIDE SEQUENCE</scope>
    <source>
        <strain evidence="2">CBS 315.58</strain>
    </source>
</reference>
<evidence type="ECO:0000313" key="2">
    <source>
        <dbReference type="EMBL" id="KAK4201313.1"/>
    </source>
</evidence>
<organism evidence="2 3">
    <name type="scientific">Triangularia verruculosa</name>
    <dbReference type="NCBI Taxonomy" id="2587418"/>
    <lineage>
        <taxon>Eukaryota</taxon>
        <taxon>Fungi</taxon>
        <taxon>Dikarya</taxon>
        <taxon>Ascomycota</taxon>
        <taxon>Pezizomycotina</taxon>
        <taxon>Sordariomycetes</taxon>
        <taxon>Sordariomycetidae</taxon>
        <taxon>Sordariales</taxon>
        <taxon>Podosporaceae</taxon>
        <taxon>Triangularia</taxon>
    </lineage>
</organism>
<evidence type="ECO:0000313" key="3">
    <source>
        <dbReference type="Proteomes" id="UP001303160"/>
    </source>
</evidence>
<reference evidence="2" key="1">
    <citation type="journal article" date="2023" name="Mol. Phylogenet. Evol.">
        <title>Genome-scale phylogeny and comparative genomics of the fungal order Sordariales.</title>
        <authorList>
            <person name="Hensen N."/>
            <person name="Bonometti L."/>
            <person name="Westerberg I."/>
            <person name="Brannstrom I.O."/>
            <person name="Guillou S."/>
            <person name="Cros-Aarteil S."/>
            <person name="Calhoun S."/>
            <person name="Haridas S."/>
            <person name="Kuo A."/>
            <person name="Mondo S."/>
            <person name="Pangilinan J."/>
            <person name="Riley R."/>
            <person name="LaButti K."/>
            <person name="Andreopoulos B."/>
            <person name="Lipzen A."/>
            <person name="Chen C."/>
            <person name="Yan M."/>
            <person name="Daum C."/>
            <person name="Ng V."/>
            <person name="Clum A."/>
            <person name="Steindorff A."/>
            <person name="Ohm R.A."/>
            <person name="Martin F."/>
            <person name="Silar P."/>
            <person name="Natvig D.O."/>
            <person name="Lalanne C."/>
            <person name="Gautier V."/>
            <person name="Ament-Velasquez S.L."/>
            <person name="Kruys A."/>
            <person name="Hutchinson M.I."/>
            <person name="Powell A.J."/>
            <person name="Barry K."/>
            <person name="Miller A.N."/>
            <person name="Grigoriev I.V."/>
            <person name="Debuchy R."/>
            <person name="Gladieux P."/>
            <person name="Hiltunen Thoren M."/>
            <person name="Johannesson H."/>
        </authorList>
    </citation>
    <scope>NUCLEOTIDE SEQUENCE</scope>
    <source>
        <strain evidence="2">CBS 315.58</strain>
    </source>
</reference>
<proteinExistence type="predicted"/>
<accession>A0AAN6XJA2</accession>
<dbReference type="Proteomes" id="UP001303160">
    <property type="component" value="Unassembled WGS sequence"/>
</dbReference>
<feature type="region of interest" description="Disordered" evidence="1">
    <location>
        <begin position="86"/>
        <end position="110"/>
    </location>
</feature>
<dbReference type="AlphaFoldDB" id="A0AAN6XJA2"/>
<keyword evidence="3" id="KW-1185">Reference proteome</keyword>
<sequence length="222" mass="24223">MLWWGSSHGNNRSFFTFFFISHDRGVGVVVNVGTITLITSLASQFLAPSPAHGKSFAGIFFLMSLPPRFDSVQINLNVNPIPGSTAARRAVPGRHIPEDERSTTPGGKMARSVPLRIPSPVFGSSGRQSFVSQVPPTLSSSVFFTATPPVRRELQYYSYQEKSKRSPGGSYPIHYNGHQYGETVALSGQTDSREKNAATAIFIVSVPRTDKCGCDKKKAKEI</sequence>
<protein>
    <submittedName>
        <fullName evidence="2">Uncharacterized protein</fullName>
    </submittedName>
</protein>
<gene>
    <name evidence="2" type="ORF">QBC40DRAFT_295874</name>
</gene>
<name>A0AAN6XJA2_9PEZI</name>
<comment type="caution">
    <text evidence="2">The sequence shown here is derived from an EMBL/GenBank/DDBJ whole genome shotgun (WGS) entry which is preliminary data.</text>
</comment>
<evidence type="ECO:0000256" key="1">
    <source>
        <dbReference type="SAM" id="MobiDB-lite"/>
    </source>
</evidence>